<comment type="subcellular location">
    <subcellularLocation>
        <location evidence="1 7">Cell outer membrane</location>
        <topology evidence="1 7">Multi-pass membrane protein</topology>
    </subcellularLocation>
</comment>
<accession>A0A3E5B9L6</accession>
<dbReference type="NCBIfam" id="TIGR04057">
    <property type="entry name" value="SusC_RagA_signa"/>
    <property type="match status" value="1"/>
</dbReference>
<dbReference type="InterPro" id="IPR008969">
    <property type="entry name" value="CarboxyPept-like_regulatory"/>
</dbReference>
<evidence type="ECO:0000313" key="10">
    <source>
        <dbReference type="EMBL" id="RGN34254.1"/>
    </source>
</evidence>
<dbReference type="PROSITE" id="PS52016">
    <property type="entry name" value="TONB_DEPENDENT_REC_3"/>
    <property type="match status" value="1"/>
</dbReference>
<dbReference type="GO" id="GO:0009279">
    <property type="term" value="C:cell outer membrane"/>
    <property type="evidence" value="ECO:0007669"/>
    <property type="project" value="UniProtKB-SubCell"/>
</dbReference>
<keyword evidence="8" id="KW-0732">Signal</keyword>
<dbReference type="AlphaFoldDB" id="A0A3E5B9L6"/>
<gene>
    <name evidence="10" type="ORF">DXB65_14275</name>
</gene>
<organism evidence="10 11">
    <name type="scientific">Bacteroides oleiciplenus</name>
    <dbReference type="NCBI Taxonomy" id="626931"/>
    <lineage>
        <taxon>Bacteria</taxon>
        <taxon>Pseudomonadati</taxon>
        <taxon>Bacteroidota</taxon>
        <taxon>Bacteroidia</taxon>
        <taxon>Bacteroidales</taxon>
        <taxon>Bacteroidaceae</taxon>
        <taxon>Bacteroides</taxon>
    </lineage>
</organism>
<keyword evidence="5 7" id="KW-0472">Membrane</keyword>
<dbReference type="InterPro" id="IPR012910">
    <property type="entry name" value="Plug_dom"/>
</dbReference>
<dbReference type="InterPro" id="IPR036942">
    <property type="entry name" value="Beta-barrel_TonB_sf"/>
</dbReference>
<feature type="signal peptide" evidence="8">
    <location>
        <begin position="1"/>
        <end position="33"/>
    </location>
</feature>
<evidence type="ECO:0000256" key="1">
    <source>
        <dbReference type="ARBA" id="ARBA00004571"/>
    </source>
</evidence>
<dbReference type="InterPro" id="IPR037066">
    <property type="entry name" value="Plug_dom_sf"/>
</dbReference>
<evidence type="ECO:0000256" key="2">
    <source>
        <dbReference type="ARBA" id="ARBA00022448"/>
    </source>
</evidence>
<dbReference type="RefSeq" id="WP_117724633.1">
    <property type="nucleotide sequence ID" value="NZ_QSUL01000009.1"/>
</dbReference>
<comment type="similarity">
    <text evidence="7">Belongs to the TonB-dependent receptor family.</text>
</comment>
<dbReference type="Gene3D" id="2.60.40.1120">
    <property type="entry name" value="Carboxypeptidase-like, regulatory domain"/>
    <property type="match status" value="1"/>
</dbReference>
<evidence type="ECO:0000256" key="7">
    <source>
        <dbReference type="PROSITE-ProRule" id="PRU01360"/>
    </source>
</evidence>
<proteinExistence type="inferred from homology"/>
<dbReference type="FunFam" id="2.60.40.1120:FF:000003">
    <property type="entry name" value="Outer membrane protein Omp121"/>
    <property type="match status" value="1"/>
</dbReference>
<evidence type="ECO:0000313" key="11">
    <source>
        <dbReference type="Proteomes" id="UP000260983"/>
    </source>
</evidence>
<dbReference type="Gene3D" id="2.170.130.10">
    <property type="entry name" value="TonB-dependent receptor, plug domain"/>
    <property type="match status" value="1"/>
</dbReference>
<evidence type="ECO:0000256" key="4">
    <source>
        <dbReference type="ARBA" id="ARBA00022692"/>
    </source>
</evidence>
<dbReference type="InterPro" id="IPR023996">
    <property type="entry name" value="TonB-dep_OMP_SusC/RagA"/>
</dbReference>
<dbReference type="Pfam" id="PF07715">
    <property type="entry name" value="Plug"/>
    <property type="match status" value="1"/>
</dbReference>
<evidence type="ECO:0000256" key="8">
    <source>
        <dbReference type="SAM" id="SignalP"/>
    </source>
</evidence>
<comment type="caution">
    <text evidence="10">The sequence shown here is derived from an EMBL/GenBank/DDBJ whole genome shotgun (WGS) entry which is preliminary data.</text>
</comment>
<keyword evidence="3 7" id="KW-1134">Transmembrane beta strand</keyword>
<evidence type="ECO:0000256" key="6">
    <source>
        <dbReference type="ARBA" id="ARBA00023237"/>
    </source>
</evidence>
<sequence>MKDEFLKFSPRRILYSMVITSAFLASSPRLVFADVNEVQTRMQIGTVKGQVVDVSGEPVIGASIRVKGANSGTITDVNGDFSLDNASNSVLVISYIGYKTQEISVGGKTSIKIILKEDSEILDEVVVVAYGSTVKRKLTNAVSTVNVKQIENLAGYSDVTSSLQGRAPGVIITNSDGSLNAQASISIRGGGDPLYIVDGIVADKGIFSLLNPQDIESISIMKDAASSAVYGAQAGNGIVVITTKKGVEGKARLNYTFDQQFNAPAQVRDRLSSYELAVASNQIYDMWGASQPAYSDEAIEAWRTGSDPIAYPNIDWWDSLIRKAASSQRHTLTLDGGSKTTQYHMSVGYYNQNSVFKPHGGKEINDRNRYNISLNVNHLFENIGLKVGMDIKAYYDKKHGKDEKNMMGSLAFRLPWERIYTTDGRWYANTSAAYLDSDGEYQDVENNVFTARFNADWDIPKVKGLKATFVAKTGAYLYSTKSWKNVYIPTYYDDGTVVGASSKPELNMGKSEGHDYELNIGLAYSRTFLKDHNLNVAVYYNQRENWGNGISASRKEYKVNVDQIFAGPSSTAGNGGTASESGRLGYVGTLGYDYKGRYLLNASFRYDGSDGFTPDKRWGFFPSASLGYIISDEPFMKKIREAVKMDMLKFRFSYGETGQEAGRFNYLTSWTLGDVSFDINGDRAGSVTTPGIPSTVLTWYTNKTFNYGMDFAFFNNRLSGTADYFVTEINGYDINPADYYTTTLGTSLPKVMSDDLFRRAGAEFTLRWKDSWGAFTYDVGGNISFYDELWVRKNEAWDVSSNPLRRSVGKTLSSGDRMWVSNGLYQTPSDLINSPRPTWSDGLKTGDISYVDINGDGRIDTDGTNSDDKIYNNMPSKPIMQYGIDFNLGYKGFSLTGLFQGSGTKYSKIGNNVKPAGVERLLYKDQLDYWRPDNTGARFPLPDLNQGTTNNMQADVTFWSVNCAYLRLKNLQLGYDFKYKLLKKVSWLSSAKLSLVGTNLLTFSDVSGWLDPEQSETQNWAYPMTKTYSIMVSLGF</sequence>
<dbReference type="Gene3D" id="2.40.170.20">
    <property type="entry name" value="TonB-dependent receptor, beta-barrel domain"/>
    <property type="match status" value="1"/>
</dbReference>
<keyword evidence="4 7" id="KW-0812">Transmembrane</keyword>
<dbReference type="InterPro" id="IPR023997">
    <property type="entry name" value="TonB-dep_OMP_SusC/RagA_CS"/>
</dbReference>
<evidence type="ECO:0000259" key="9">
    <source>
        <dbReference type="Pfam" id="PF07715"/>
    </source>
</evidence>
<keyword evidence="6 7" id="KW-0998">Cell outer membrane</keyword>
<dbReference type="SUPFAM" id="SSF56935">
    <property type="entry name" value="Porins"/>
    <property type="match status" value="1"/>
</dbReference>
<keyword evidence="2 7" id="KW-0813">Transport</keyword>
<name>A0A3E5B9L6_9BACE</name>
<dbReference type="InterPro" id="IPR039426">
    <property type="entry name" value="TonB-dep_rcpt-like"/>
</dbReference>
<dbReference type="Pfam" id="PF13715">
    <property type="entry name" value="CarbopepD_reg_2"/>
    <property type="match status" value="1"/>
</dbReference>
<feature type="domain" description="TonB-dependent receptor plug" evidence="9">
    <location>
        <begin position="135"/>
        <end position="238"/>
    </location>
</feature>
<dbReference type="EMBL" id="QSUL01000009">
    <property type="protein sequence ID" value="RGN34254.1"/>
    <property type="molecule type" value="Genomic_DNA"/>
</dbReference>
<keyword evidence="10" id="KW-0675">Receptor</keyword>
<dbReference type="NCBIfam" id="TIGR04056">
    <property type="entry name" value="OMP_RagA_SusC"/>
    <property type="match status" value="1"/>
</dbReference>
<dbReference type="SUPFAM" id="SSF49464">
    <property type="entry name" value="Carboxypeptidase regulatory domain-like"/>
    <property type="match status" value="1"/>
</dbReference>
<dbReference type="Proteomes" id="UP000260983">
    <property type="component" value="Unassembled WGS sequence"/>
</dbReference>
<evidence type="ECO:0000256" key="5">
    <source>
        <dbReference type="ARBA" id="ARBA00023136"/>
    </source>
</evidence>
<reference evidence="10 11" key="1">
    <citation type="submission" date="2018-08" db="EMBL/GenBank/DDBJ databases">
        <title>A genome reference for cultivated species of the human gut microbiota.</title>
        <authorList>
            <person name="Zou Y."/>
            <person name="Xue W."/>
            <person name="Luo G."/>
        </authorList>
    </citation>
    <scope>NUCLEOTIDE SEQUENCE [LARGE SCALE GENOMIC DNA]</scope>
    <source>
        <strain evidence="10 11">OM05-15BH</strain>
    </source>
</reference>
<feature type="chain" id="PRO_5017782286" evidence="8">
    <location>
        <begin position="34"/>
        <end position="1036"/>
    </location>
</feature>
<protein>
    <submittedName>
        <fullName evidence="10">TonB-dependent receptor</fullName>
    </submittedName>
</protein>
<evidence type="ECO:0000256" key="3">
    <source>
        <dbReference type="ARBA" id="ARBA00022452"/>
    </source>
</evidence>